<dbReference type="AlphaFoldDB" id="A0AA38MKA5"/>
<accession>A0AA38MKA5</accession>
<dbReference type="Proteomes" id="UP001168821">
    <property type="component" value="Unassembled WGS sequence"/>
</dbReference>
<name>A0AA38MKA5_9CUCU</name>
<keyword evidence="2" id="KW-1185">Reference proteome</keyword>
<comment type="caution">
    <text evidence="1">The sequence shown here is derived from an EMBL/GenBank/DDBJ whole genome shotgun (WGS) entry which is preliminary data.</text>
</comment>
<sequence>MQDSIWKKFPLNKAVGMNEVVSILEDYAFKANKKDRSEYKQATLKTIWNTTAKLVEQLYFTKFNITMIPFMDIDFESARKARDSRRKKLQAIPEKRKISSCAIDEVNYKKVINHWDEDTPSGLQKKNYLIAAKELAWRGGKGAYCLLHYFKSEVDSSGNRTGHYEYNSIFSKTRQGGASLTCESKCLIPNRENPNLCPVGITKEELGKG</sequence>
<dbReference type="EMBL" id="JALNTZ010000003">
    <property type="protein sequence ID" value="KAJ3659601.1"/>
    <property type="molecule type" value="Genomic_DNA"/>
</dbReference>
<gene>
    <name evidence="1" type="ORF">Zmor_011283</name>
</gene>
<protein>
    <submittedName>
        <fullName evidence="1">Uncharacterized protein</fullName>
    </submittedName>
</protein>
<evidence type="ECO:0000313" key="2">
    <source>
        <dbReference type="Proteomes" id="UP001168821"/>
    </source>
</evidence>
<reference evidence="1" key="1">
    <citation type="journal article" date="2023" name="G3 (Bethesda)">
        <title>Whole genome assemblies of Zophobas morio and Tenebrio molitor.</title>
        <authorList>
            <person name="Kaur S."/>
            <person name="Stinson S.A."/>
            <person name="diCenzo G.C."/>
        </authorList>
    </citation>
    <scope>NUCLEOTIDE SEQUENCE</scope>
    <source>
        <strain evidence="1">QUZm001</strain>
    </source>
</reference>
<evidence type="ECO:0000313" key="1">
    <source>
        <dbReference type="EMBL" id="KAJ3659601.1"/>
    </source>
</evidence>
<organism evidence="1 2">
    <name type="scientific">Zophobas morio</name>
    <dbReference type="NCBI Taxonomy" id="2755281"/>
    <lineage>
        <taxon>Eukaryota</taxon>
        <taxon>Metazoa</taxon>
        <taxon>Ecdysozoa</taxon>
        <taxon>Arthropoda</taxon>
        <taxon>Hexapoda</taxon>
        <taxon>Insecta</taxon>
        <taxon>Pterygota</taxon>
        <taxon>Neoptera</taxon>
        <taxon>Endopterygota</taxon>
        <taxon>Coleoptera</taxon>
        <taxon>Polyphaga</taxon>
        <taxon>Cucujiformia</taxon>
        <taxon>Tenebrionidae</taxon>
        <taxon>Zophobas</taxon>
    </lineage>
</organism>
<proteinExistence type="predicted"/>